<feature type="region of interest" description="Disordered" evidence="1">
    <location>
        <begin position="375"/>
        <end position="399"/>
    </location>
</feature>
<keyword evidence="2" id="KW-1133">Transmembrane helix</keyword>
<dbReference type="AlphaFoldDB" id="A0A7M6DQF6"/>
<protein>
    <recommendedName>
        <fullName evidence="6">Cnidarian restricted protein</fullName>
    </recommendedName>
</protein>
<evidence type="ECO:0000256" key="2">
    <source>
        <dbReference type="SAM" id="Phobius"/>
    </source>
</evidence>
<dbReference type="EnsemblMetazoa" id="CLYHEMT022068.1">
    <property type="protein sequence ID" value="CLYHEMP022068.1"/>
    <property type="gene ID" value="CLYHEMG022068"/>
</dbReference>
<keyword evidence="5" id="KW-1185">Reference proteome</keyword>
<keyword evidence="3" id="KW-0732">Signal</keyword>
<feature type="transmembrane region" description="Helical" evidence="2">
    <location>
        <begin position="309"/>
        <end position="331"/>
    </location>
</feature>
<reference evidence="4" key="1">
    <citation type="submission" date="2021-01" db="UniProtKB">
        <authorList>
            <consortium name="EnsemblMetazoa"/>
        </authorList>
    </citation>
    <scope>IDENTIFICATION</scope>
</reference>
<accession>A0A7M6DQF6</accession>
<keyword evidence="2" id="KW-0812">Transmembrane</keyword>
<dbReference type="RefSeq" id="XP_066925476.1">
    <property type="nucleotide sequence ID" value="XM_067069375.1"/>
</dbReference>
<dbReference type="GeneID" id="136812848"/>
<evidence type="ECO:0000313" key="4">
    <source>
        <dbReference type="EnsemblMetazoa" id="CLYHEMP022068.1"/>
    </source>
</evidence>
<evidence type="ECO:0000256" key="3">
    <source>
        <dbReference type="SAM" id="SignalP"/>
    </source>
</evidence>
<sequence length="399" mass="45264">MNPITIHLIVSLIYIFSTIPSIHCKKATPRQKLTSFAKVKANGTDTDTSHFRTTTTRAPIYDCDFKFQPSVRIQKRGWLYVTIKNPASKSITYGHYLECMTVEIMKESASSSEGSLLPPGGKMRASYMLRISIAYYKDHPDVTEHKCTFSKWPIINGKKGNSENCYIKIQTETSGLFSRGCPKDDNDVVKIDMTRKTNELIVEHHGETTSFSANTTCEPELGLVLHGSIYNTLNSNSSWTIPLFPNCSDLLDIDYSGVCRITVYHICTGKKIADYSYPYYEGKTEECHAQVDKETSYFVLLYFRGANKVVFLLSMSLALCTVITICGKMAYIFHLQGDAKRGWPIFVVEMKKTFEFCSCMCFGICKTTDYEPVAKDDKEENDKEEGDKDEDEDEEDEED</sequence>
<evidence type="ECO:0008006" key="6">
    <source>
        <dbReference type="Google" id="ProtNLM"/>
    </source>
</evidence>
<feature type="compositionally biased region" description="Acidic residues" evidence="1">
    <location>
        <begin position="382"/>
        <end position="399"/>
    </location>
</feature>
<name>A0A7M6DQF6_9CNID</name>
<feature type="chain" id="PRO_5029841975" description="Cnidarian restricted protein" evidence="3">
    <location>
        <begin position="25"/>
        <end position="399"/>
    </location>
</feature>
<evidence type="ECO:0000256" key="1">
    <source>
        <dbReference type="SAM" id="MobiDB-lite"/>
    </source>
</evidence>
<keyword evidence="2" id="KW-0472">Membrane</keyword>
<dbReference type="Proteomes" id="UP000594262">
    <property type="component" value="Unplaced"/>
</dbReference>
<organism evidence="4 5">
    <name type="scientific">Clytia hemisphaerica</name>
    <dbReference type="NCBI Taxonomy" id="252671"/>
    <lineage>
        <taxon>Eukaryota</taxon>
        <taxon>Metazoa</taxon>
        <taxon>Cnidaria</taxon>
        <taxon>Hydrozoa</taxon>
        <taxon>Hydroidolina</taxon>
        <taxon>Leptothecata</taxon>
        <taxon>Obeliida</taxon>
        <taxon>Clytiidae</taxon>
        <taxon>Clytia</taxon>
    </lineage>
</organism>
<proteinExistence type="predicted"/>
<evidence type="ECO:0000313" key="5">
    <source>
        <dbReference type="Proteomes" id="UP000594262"/>
    </source>
</evidence>
<feature type="signal peptide" evidence="3">
    <location>
        <begin position="1"/>
        <end position="24"/>
    </location>
</feature>